<dbReference type="EMBL" id="NVWI01000002">
    <property type="protein sequence ID" value="PCJ42966.1"/>
    <property type="molecule type" value="Genomic_DNA"/>
</dbReference>
<dbReference type="InterPro" id="IPR029442">
    <property type="entry name" value="GyrI-like"/>
</dbReference>
<evidence type="ECO:0000313" key="5">
    <source>
        <dbReference type="Proteomes" id="UP000228987"/>
    </source>
</evidence>
<dbReference type="SUPFAM" id="SSF46689">
    <property type="entry name" value="Homeodomain-like"/>
    <property type="match status" value="2"/>
</dbReference>
<comment type="caution">
    <text evidence="4">The sequence shown here is derived from an EMBL/GenBank/DDBJ whole genome shotgun (WGS) entry which is preliminary data.</text>
</comment>
<evidence type="ECO:0000256" key="2">
    <source>
        <dbReference type="ARBA" id="ARBA00023163"/>
    </source>
</evidence>
<gene>
    <name evidence="4" type="ORF">COA71_05400</name>
</gene>
<sequence length="291" mass="33976">MIKKLDNNKPQATYQQRMNLILDYIERHLDESLTLEKISQQANFSSYHFHRQFRVYTGHPAYKLIQLLRLKRAAKKLAFSNTKSITEIAFNASFENAESFSRAFKKTLKQTPRDFRAKPDWKRWNQLVDFRHINRSQTMQVKIINFPETMIAALEHHGPEHLTYNSSRQFIEWRQANGVKPGQGDTYGVHYSDPVSTLPEDYRLDICVSVEQAIAENSQGVVNKTIPAGRCAVVRHHGSRDYIPAADYLYREWLPESGEELRDYPPFFHYINVGPDIKDPDMITDIYLPIK</sequence>
<keyword evidence="1" id="KW-0805">Transcription regulation</keyword>
<dbReference type="PANTHER" id="PTHR40055">
    <property type="entry name" value="TRANSCRIPTIONAL REGULATOR YGIV-RELATED"/>
    <property type="match status" value="1"/>
</dbReference>
<dbReference type="Pfam" id="PF06445">
    <property type="entry name" value="GyrI-like"/>
    <property type="match status" value="1"/>
</dbReference>
<dbReference type="SUPFAM" id="SSF55136">
    <property type="entry name" value="Probable bacterial effector-binding domain"/>
    <property type="match status" value="1"/>
</dbReference>
<reference evidence="5" key="1">
    <citation type="submission" date="2017-08" db="EMBL/GenBank/DDBJ databases">
        <title>A dynamic microbial community with high functional redundancy inhabits the cold, oxic subseafloor aquifer.</title>
        <authorList>
            <person name="Tully B.J."/>
            <person name="Wheat C.G."/>
            <person name="Glazer B.T."/>
            <person name="Huber J.A."/>
        </authorList>
    </citation>
    <scope>NUCLEOTIDE SEQUENCE [LARGE SCALE GENOMIC DNA]</scope>
</reference>
<dbReference type="PANTHER" id="PTHR40055:SF1">
    <property type="entry name" value="TRANSCRIPTIONAL REGULATOR YGIV-RELATED"/>
    <property type="match status" value="1"/>
</dbReference>
<feature type="domain" description="HTH araC/xylS-type" evidence="3">
    <location>
        <begin position="19"/>
        <end position="118"/>
    </location>
</feature>
<protein>
    <submittedName>
        <fullName evidence="4">AraC family transcriptional regulator</fullName>
    </submittedName>
</protein>
<dbReference type="Gene3D" id="1.10.10.60">
    <property type="entry name" value="Homeodomain-like"/>
    <property type="match status" value="2"/>
</dbReference>
<dbReference type="PROSITE" id="PS01124">
    <property type="entry name" value="HTH_ARAC_FAMILY_2"/>
    <property type="match status" value="1"/>
</dbReference>
<proteinExistence type="predicted"/>
<evidence type="ECO:0000256" key="1">
    <source>
        <dbReference type="ARBA" id="ARBA00023015"/>
    </source>
</evidence>
<accession>A0A2A5CHW6</accession>
<dbReference type="InterPro" id="IPR011256">
    <property type="entry name" value="Reg_factor_effector_dom_sf"/>
</dbReference>
<dbReference type="InterPro" id="IPR010499">
    <property type="entry name" value="AraC_E-bd"/>
</dbReference>
<dbReference type="InterPro" id="IPR018060">
    <property type="entry name" value="HTH_AraC"/>
</dbReference>
<evidence type="ECO:0000259" key="3">
    <source>
        <dbReference type="PROSITE" id="PS01124"/>
    </source>
</evidence>
<dbReference type="Pfam" id="PF12833">
    <property type="entry name" value="HTH_18"/>
    <property type="match status" value="1"/>
</dbReference>
<dbReference type="InterPro" id="IPR009057">
    <property type="entry name" value="Homeodomain-like_sf"/>
</dbReference>
<dbReference type="GO" id="GO:0043565">
    <property type="term" value="F:sequence-specific DNA binding"/>
    <property type="evidence" value="ECO:0007669"/>
    <property type="project" value="InterPro"/>
</dbReference>
<dbReference type="Proteomes" id="UP000228987">
    <property type="component" value="Unassembled WGS sequence"/>
</dbReference>
<dbReference type="Gene3D" id="3.20.80.10">
    <property type="entry name" value="Regulatory factor, effector binding domain"/>
    <property type="match status" value="1"/>
</dbReference>
<dbReference type="GO" id="GO:0003700">
    <property type="term" value="F:DNA-binding transcription factor activity"/>
    <property type="evidence" value="ECO:0007669"/>
    <property type="project" value="InterPro"/>
</dbReference>
<dbReference type="AlphaFoldDB" id="A0A2A5CHW6"/>
<name>A0A2A5CHW6_9GAMM</name>
<dbReference type="SMART" id="SM00871">
    <property type="entry name" value="AraC_E_bind"/>
    <property type="match status" value="1"/>
</dbReference>
<evidence type="ECO:0000313" key="4">
    <source>
        <dbReference type="EMBL" id="PCJ42966.1"/>
    </source>
</evidence>
<keyword evidence="2" id="KW-0804">Transcription</keyword>
<organism evidence="4 5">
    <name type="scientific">SAR86 cluster bacterium</name>
    <dbReference type="NCBI Taxonomy" id="2030880"/>
    <lineage>
        <taxon>Bacteria</taxon>
        <taxon>Pseudomonadati</taxon>
        <taxon>Pseudomonadota</taxon>
        <taxon>Gammaproteobacteria</taxon>
        <taxon>SAR86 cluster</taxon>
    </lineage>
</organism>
<dbReference type="InterPro" id="IPR050908">
    <property type="entry name" value="SmbC-like"/>
</dbReference>
<dbReference type="SMART" id="SM00342">
    <property type="entry name" value="HTH_ARAC"/>
    <property type="match status" value="1"/>
</dbReference>